<feature type="compositionally biased region" description="Low complexity" evidence="1">
    <location>
        <begin position="1038"/>
        <end position="1061"/>
    </location>
</feature>
<feature type="region of interest" description="Disordered" evidence="1">
    <location>
        <begin position="715"/>
        <end position="761"/>
    </location>
</feature>
<feature type="region of interest" description="Disordered" evidence="1">
    <location>
        <begin position="134"/>
        <end position="160"/>
    </location>
</feature>
<feature type="compositionally biased region" description="Acidic residues" evidence="1">
    <location>
        <begin position="843"/>
        <end position="855"/>
    </location>
</feature>
<feature type="region of interest" description="Disordered" evidence="1">
    <location>
        <begin position="959"/>
        <end position="1070"/>
    </location>
</feature>
<gene>
    <name evidence="2" type="ORF">Dda_1595</name>
</gene>
<reference evidence="2" key="1">
    <citation type="submission" date="2023-01" db="EMBL/GenBank/DDBJ databases">
        <title>The chitinases involved in constricting ring structure development in the nematode-trapping fungus Drechslerella dactyloides.</title>
        <authorList>
            <person name="Wang R."/>
            <person name="Zhang L."/>
            <person name="Tang P."/>
            <person name="Li S."/>
            <person name="Liang L."/>
        </authorList>
    </citation>
    <scope>NUCLEOTIDE SEQUENCE</scope>
    <source>
        <strain evidence="2">YMF1.00031</strain>
    </source>
</reference>
<name>A0AAD6NKS2_DREDA</name>
<evidence type="ECO:0000313" key="2">
    <source>
        <dbReference type="EMBL" id="KAJ6263036.1"/>
    </source>
</evidence>
<dbReference type="Proteomes" id="UP001221413">
    <property type="component" value="Unassembled WGS sequence"/>
</dbReference>
<feature type="compositionally biased region" description="Basic and acidic residues" evidence="1">
    <location>
        <begin position="295"/>
        <end position="307"/>
    </location>
</feature>
<feature type="region of interest" description="Disordered" evidence="1">
    <location>
        <begin position="1167"/>
        <end position="1190"/>
    </location>
</feature>
<sequence>MSSGSFKNNFSFPPTPPNMRFENSESGGGPLGGEFPAGSSHKKGRIAKCVKFVKKSAIKLAAPAAFVVKAMSRKGGQARERPAGAARGRETSSLLLLARKHLVLRKAKRRIGRQRAEELAGGLAGHRRWELPGAGGRFRNPLHPEGRKRKAARQERQRAGPGVIEWTEEMSRAFAFDMPKAQKMAREIEEELEDELPHRQWEEMGWDEILQEFFFYRSVSKFQAVTGTKVDAPMFFAMRTAALKRAALQRAPEDSSDGSDGHPASAGPSGPSRWSPLAARVSRVTGGKDDEDDDSKNGDGGEARGSGDGDAVSPVGTAVRPAGAVACGGESFLPARLTVPVGRQRCSTVENYDGDRWPSKMGKGLSADGDDSLFPQGPPVPSLASVGDGRASLLNIQEALKHVHPQQSQDGRGGSGTGLRVGRTSHAGDVERLIGTIPDLQMQEDLVRALQARGVELGPQLTQGLSLHEAEAKKKADKRNSLGLMWAWGEKLREVHGTDVQMSPEETSTFVDRLRVGARWRGKKAGKQREASSQQLPPEPATMPQLQEEEEENRLHLTISNPEDAGMTLYEMLAEGHEEDVAEVADEATQGVQEVSQRREEGSRQADRQTGEVKEKLAQYYEAVQLDHEKAGELVEKYQGMHPADIFAPDALKGIVRRKSIDPIVISGEKFTKNFQNLAGNRRSDPEVRRWWRYKQRIQQQHIMRQHYLRRQRIAQRQAEEQGLDASKSSPNLGGATDIPAKAADNPGESSEAPPQAAPAAAAPTIIPAPYNPEIGGSGIKLPSLGLFGGKGLLATIGRPKGFTEWDHVHADSMMELPDIAEIQQMRVPEGLEHVEDPGFADNEGDDSQSPEDSSDYMFPNGPYGDLDDEGEYEYVEPVIDLSVLDASHKKAGHLSWIEREEDPDWQMLKGILGDDDLEPEQLIGYDLLGHVKRQFGAKFDDAEIEEFVSKVSRYIPQDEVEDSEASSAEQPSAEDRESGTLSQVATRTNSDYQESNLTPSFDPDTTVPSSFEESANPQLINEAPQGNEQPASEPRISTALDSPASPSSLGSPLSSPTLDSHANGDIPAEDAYMHPVSHNLLREQAAIANQRITEDSIFARTNITRRPKIRPEIEAHRQRVMQATATRVATSEVPLGWGLRSQSRGKPRVLTGKELRPLRCATLQSPTAWYGRSGGDDSDEGSSSSRRSN</sequence>
<feature type="compositionally biased region" description="Polar residues" evidence="1">
    <location>
        <begin position="1"/>
        <end position="12"/>
    </location>
</feature>
<feature type="region of interest" description="Disordered" evidence="1">
    <location>
        <begin position="835"/>
        <end position="870"/>
    </location>
</feature>
<feature type="region of interest" description="Disordered" evidence="1">
    <location>
        <begin position="581"/>
        <end position="611"/>
    </location>
</feature>
<feature type="compositionally biased region" description="Polar residues" evidence="1">
    <location>
        <begin position="1007"/>
        <end position="1031"/>
    </location>
</feature>
<keyword evidence="3" id="KW-1185">Reference proteome</keyword>
<organism evidence="2 3">
    <name type="scientific">Drechslerella dactyloides</name>
    <name type="common">Nematode-trapping fungus</name>
    <name type="synonym">Arthrobotrys dactyloides</name>
    <dbReference type="NCBI Taxonomy" id="74499"/>
    <lineage>
        <taxon>Eukaryota</taxon>
        <taxon>Fungi</taxon>
        <taxon>Dikarya</taxon>
        <taxon>Ascomycota</taxon>
        <taxon>Pezizomycotina</taxon>
        <taxon>Orbiliomycetes</taxon>
        <taxon>Orbiliales</taxon>
        <taxon>Orbiliaceae</taxon>
        <taxon>Drechslerella</taxon>
    </lineage>
</organism>
<feature type="compositionally biased region" description="Polar residues" evidence="1">
    <location>
        <begin position="980"/>
        <end position="1000"/>
    </location>
</feature>
<feature type="region of interest" description="Disordered" evidence="1">
    <location>
        <begin position="1"/>
        <end position="41"/>
    </location>
</feature>
<feature type="region of interest" description="Disordered" evidence="1">
    <location>
        <begin position="247"/>
        <end position="316"/>
    </location>
</feature>
<feature type="region of interest" description="Disordered" evidence="1">
    <location>
        <begin position="402"/>
        <end position="422"/>
    </location>
</feature>
<protein>
    <submittedName>
        <fullName evidence="2">Uncharacterized protein</fullName>
    </submittedName>
</protein>
<proteinExistence type="predicted"/>
<feature type="region of interest" description="Disordered" evidence="1">
    <location>
        <begin position="521"/>
        <end position="554"/>
    </location>
</feature>
<feature type="compositionally biased region" description="Basic and acidic residues" evidence="1">
    <location>
        <begin position="596"/>
        <end position="611"/>
    </location>
</feature>
<comment type="caution">
    <text evidence="2">The sequence shown here is derived from an EMBL/GenBank/DDBJ whole genome shotgun (WGS) entry which is preliminary data.</text>
</comment>
<evidence type="ECO:0000313" key="3">
    <source>
        <dbReference type="Proteomes" id="UP001221413"/>
    </source>
</evidence>
<dbReference type="AlphaFoldDB" id="A0AAD6NKS2"/>
<accession>A0AAD6NKS2</accession>
<dbReference type="EMBL" id="JAQGDS010000002">
    <property type="protein sequence ID" value="KAJ6263036.1"/>
    <property type="molecule type" value="Genomic_DNA"/>
</dbReference>
<evidence type="ECO:0000256" key="1">
    <source>
        <dbReference type="SAM" id="MobiDB-lite"/>
    </source>
</evidence>